<keyword evidence="1" id="KW-0732">Signal</keyword>
<feature type="signal peptide" evidence="1">
    <location>
        <begin position="1"/>
        <end position="17"/>
    </location>
</feature>
<gene>
    <name evidence="2" type="ORF">HDF16_006218</name>
</gene>
<dbReference type="RefSeq" id="WP_184224387.1">
    <property type="nucleotide sequence ID" value="NZ_JACHIP010000046.1"/>
</dbReference>
<reference evidence="2 3" key="1">
    <citation type="submission" date="2020-08" db="EMBL/GenBank/DDBJ databases">
        <title>Genomic Encyclopedia of Type Strains, Phase IV (KMG-V): Genome sequencing to study the core and pangenomes of soil and plant-associated prokaryotes.</title>
        <authorList>
            <person name="Whitman W."/>
        </authorList>
    </citation>
    <scope>NUCLEOTIDE SEQUENCE [LARGE SCALE GENOMIC DNA]</scope>
    <source>
        <strain evidence="2 3">M8UP14</strain>
    </source>
</reference>
<evidence type="ECO:0000313" key="2">
    <source>
        <dbReference type="EMBL" id="MBB5061482.1"/>
    </source>
</evidence>
<protein>
    <recommendedName>
        <fullName evidence="4">Lipoprotein</fullName>
    </recommendedName>
</protein>
<dbReference type="AlphaFoldDB" id="A0A7W7ZKK7"/>
<organism evidence="2 3">
    <name type="scientific">Granulicella aggregans</name>
    <dbReference type="NCBI Taxonomy" id="474949"/>
    <lineage>
        <taxon>Bacteria</taxon>
        <taxon>Pseudomonadati</taxon>
        <taxon>Acidobacteriota</taxon>
        <taxon>Terriglobia</taxon>
        <taxon>Terriglobales</taxon>
        <taxon>Acidobacteriaceae</taxon>
        <taxon>Granulicella</taxon>
    </lineage>
</organism>
<evidence type="ECO:0000313" key="3">
    <source>
        <dbReference type="Proteomes" id="UP000540989"/>
    </source>
</evidence>
<sequence>MKSVFFCLCVGIPLACCSIATPTIGQGPSAQIPTYRSGLKSIAIPSPTSDLNEVGSDYRVLLEHLAPDTNRLIAGYVLADDAANLRGEVPKGASRYALVETLRRAEFAEVDATSFKQMSATLAQQYGTGQNNPQTDLKPLQDELNHKLKALGSANEVALDKPVQLGAFFTRPDAYCFGMISPISSGESSINMVTAVIVLRVQNRLLYAYVSARYAGDESVRWTRSTSEQWTDAILKANQ</sequence>
<keyword evidence="3" id="KW-1185">Reference proteome</keyword>
<comment type="caution">
    <text evidence="2">The sequence shown here is derived from an EMBL/GenBank/DDBJ whole genome shotgun (WGS) entry which is preliminary data.</text>
</comment>
<feature type="chain" id="PRO_5031106262" description="Lipoprotein" evidence="1">
    <location>
        <begin position="18"/>
        <end position="239"/>
    </location>
</feature>
<accession>A0A7W7ZKK7</accession>
<evidence type="ECO:0000256" key="1">
    <source>
        <dbReference type="SAM" id="SignalP"/>
    </source>
</evidence>
<dbReference type="Proteomes" id="UP000540989">
    <property type="component" value="Unassembled WGS sequence"/>
</dbReference>
<proteinExistence type="predicted"/>
<evidence type="ECO:0008006" key="4">
    <source>
        <dbReference type="Google" id="ProtNLM"/>
    </source>
</evidence>
<name>A0A7W7ZKK7_9BACT</name>
<dbReference type="EMBL" id="JACHIP010000046">
    <property type="protein sequence ID" value="MBB5061482.1"/>
    <property type="molecule type" value="Genomic_DNA"/>
</dbReference>